<sequence length="65" mass="7524">MLYAHTFLKDAALIKPELRNEREYVNQSGQSRTAIFNAFDASLARLQLTYIDLLQIHRFDPTTPV</sequence>
<evidence type="ECO:0000313" key="3">
    <source>
        <dbReference type="Proteomes" id="UP000717328"/>
    </source>
</evidence>
<evidence type="ECO:0000259" key="1">
    <source>
        <dbReference type="Pfam" id="PF00248"/>
    </source>
</evidence>
<reference evidence="2" key="2">
    <citation type="submission" date="2021-10" db="EMBL/GenBank/DDBJ databases">
        <title>Phylogenomics reveals ancestral predisposition of the termite-cultivated fungus Termitomyces towards a domesticated lifestyle.</title>
        <authorList>
            <person name="Auxier B."/>
            <person name="Grum-Grzhimaylo A."/>
            <person name="Cardenas M.E."/>
            <person name="Lodge J.D."/>
            <person name="Laessoe T."/>
            <person name="Pedersen O."/>
            <person name="Smith M.E."/>
            <person name="Kuyper T.W."/>
            <person name="Franco-Molano E.A."/>
            <person name="Baroni T.J."/>
            <person name="Aanen D.K."/>
        </authorList>
    </citation>
    <scope>NUCLEOTIDE SEQUENCE</scope>
    <source>
        <strain evidence="2">D49</strain>
    </source>
</reference>
<dbReference type="InterPro" id="IPR023210">
    <property type="entry name" value="NADP_OxRdtase_dom"/>
</dbReference>
<reference evidence="2" key="1">
    <citation type="submission" date="2021-02" db="EMBL/GenBank/DDBJ databases">
        <authorList>
            <person name="Nieuwenhuis M."/>
            <person name="Van De Peppel L.J.J."/>
        </authorList>
    </citation>
    <scope>NUCLEOTIDE SEQUENCE</scope>
    <source>
        <strain evidence="2">D49</strain>
    </source>
</reference>
<protein>
    <submittedName>
        <fullName evidence="2">Aldo-keto reductase dtxS3</fullName>
    </submittedName>
</protein>
<dbReference type="InterPro" id="IPR036812">
    <property type="entry name" value="NAD(P)_OxRdtase_dom_sf"/>
</dbReference>
<proteinExistence type="predicted"/>
<evidence type="ECO:0000313" key="2">
    <source>
        <dbReference type="EMBL" id="KAG5634170.1"/>
    </source>
</evidence>
<dbReference type="EMBL" id="JABCKI010006586">
    <property type="protein sequence ID" value="KAG5634170.1"/>
    <property type="molecule type" value="Genomic_DNA"/>
</dbReference>
<dbReference type="Pfam" id="PF00248">
    <property type="entry name" value="Aldo_ket_red"/>
    <property type="match status" value="1"/>
</dbReference>
<accession>A0A9P7K2Q0</accession>
<organism evidence="2 3">
    <name type="scientific">Sphagnurus paluster</name>
    <dbReference type="NCBI Taxonomy" id="117069"/>
    <lineage>
        <taxon>Eukaryota</taxon>
        <taxon>Fungi</taxon>
        <taxon>Dikarya</taxon>
        <taxon>Basidiomycota</taxon>
        <taxon>Agaricomycotina</taxon>
        <taxon>Agaricomycetes</taxon>
        <taxon>Agaricomycetidae</taxon>
        <taxon>Agaricales</taxon>
        <taxon>Tricholomatineae</taxon>
        <taxon>Lyophyllaceae</taxon>
        <taxon>Sphagnurus</taxon>
    </lineage>
</organism>
<dbReference type="Proteomes" id="UP000717328">
    <property type="component" value="Unassembled WGS sequence"/>
</dbReference>
<dbReference type="OrthoDB" id="1720422at2759"/>
<dbReference type="SUPFAM" id="SSF51430">
    <property type="entry name" value="NAD(P)-linked oxidoreductase"/>
    <property type="match status" value="1"/>
</dbReference>
<feature type="domain" description="NADP-dependent oxidoreductase" evidence="1">
    <location>
        <begin position="23"/>
        <end position="64"/>
    </location>
</feature>
<gene>
    <name evidence="2" type="primary">DTXS3</name>
    <name evidence="2" type="ORF">H0H81_003084</name>
</gene>
<keyword evidence="3" id="KW-1185">Reference proteome</keyword>
<comment type="caution">
    <text evidence="2">The sequence shown here is derived from an EMBL/GenBank/DDBJ whole genome shotgun (WGS) entry which is preliminary data.</text>
</comment>
<name>A0A9P7K2Q0_9AGAR</name>
<dbReference type="AlphaFoldDB" id="A0A9P7K2Q0"/>
<dbReference type="Gene3D" id="3.20.20.100">
    <property type="entry name" value="NADP-dependent oxidoreductase domain"/>
    <property type="match status" value="1"/>
</dbReference>